<evidence type="ECO:0000313" key="4">
    <source>
        <dbReference type="Proteomes" id="UP000316726"/>
    </source>
</evidence>
<dbReference type="SMART" id="SM00028">
    <property type="entry name" value="TPR"/>
    <property type="match status" value="7"/>
</dbReference>
<reference evidence="3 4" key="1">
    <citation type="submission" date="2018-07" db="EMBL/GenBank/DDBJ databases">
        <title>The complete nuclear genome of the prasinophyte Chloropicon primus (CCMP1205).</title>
        <authorList>
            <person name="Pombert J.-F."/>
            <person name="Otis C."/>
            <person name="Turmel M."/>
            <person name="Lemieux C."/>
        </authorList>
    </citation>
    <scope>NUCLEOTIDE SEQUENCE [LARGE SCALE GENOMIC DNA]</scope>
    <source>
        <strain evidence="3 4">CCMP1205</strain>
    </source>
</reference>
<dbReference type="Pfam" id="PF13432">
    <property type="entry name" value="TPR_16"/>
    <property type="match status" value="1"/>
</dbReference>
<dbReference type="InterPro" id="IPR039226">
    <property type="entry name" value="Ski3/TTC37"/>
</dbReference>
<keyword evidence="4" id="KW-1185">Reference proteome</keyword>
<dbReference type="STRING" id="1764295.A0A5B8MMI5"/>
<dbReference type="SUPFAM" id="SSF48452">
    <property type="entry name" value="TPR-like"/>
    <property type="match status" value="5"/>
</dbReference>
<proteinExistence type="predicted"/>
<dbReference type="Pfam" id="PF14559">
    <property type="entry name" value="TPR_19"/>
    <property type="match status" value="1"/>
</dbReference>
<evidence type="ECO:0000313" key="3">
    <source>
        <dbReference type="EMBL" id="QDZ21491.1"/>
    </source>
</evidence>
<keyword evidence="2" id="KW-0802">TPR repeat</keyword>
<organism evidence="3 4">
    <name type="scientific">Chloropicon primus</name>
    <dbReference type="NCBI Taxonomy" id="1764295"/>
    <lineage>
        <taxon>Eukaryota</taxon>
        <taxon>Viridiplantae</taxon>
        <taxon>Chlorophyta</taxon>
        <taxon>Chloropicophyceae</taxon>
        <taxon>Chloropicales</taxon>
        <taxon>Chloropicaceae</taxon>
        <taxon>Chloropicon</taxon>
    </lineage>
</organism>
<dbReference type="PANTHER" id="PTHR15704">
    <property type="entry name" value="SUPERKILLER 3 PROTEIN-RELATED"/>
    <property type="match status" value="1"/>
</dbReference>
<dbReference type="EMBL" id="CP031038">
    <property type="protein sequence ID" value="QDZ21491.1"/>
    <property type="molecule type" value="Genomic_DNA"/>
</dbReference>
<dbReference type="GO" id="GO:0055087">
    <property type="term" value="C:Ski complex"/>
    <property type="evidence" value="ECO:0007669"/>
    <property type="project" value="InterPro"/>
</dbReference>
<dbReference type="Gene3D" id="1.25.40.10">
    <property type="entry name" value="Tetratricopeptide repeat domain"/>
    <property type="match status" value="4"/>
</dbReference>
<dbReference type="InterPro" id="IPR019734">
    <property type="entry name" value="TPR_rpt"/>
</dbReference>
<dbReference type="PANTHER" id="PTHR15704:SF7">
    <property type="entry name" value="SUPERKILLER COMPLEX PROTEIN 3"/>
    <property type="match status" value="1"/>
</dbReference>
<evidence type="ECO:0000256" key="1">
    <source>
        <dbReference type="ARBA" id="ARBA00022737"/>
    </source>
</evidence>
<protein>
    <submittedName>
        <fullName evidence="3">Tetratricopeptide repeat domain-containing protein</fullName>
    </submittedName>
</protein>
<dbReference type="InterPro" id="IPR011990">
    <property type="entry name" value="TPR-like_helical_dom_sf"/>
</dbReference>
<sequence>MASSSSSSKKEKEKALKEALRALAQGDAASAADLCVGFLKTKEGRDNPDALIYLGKSQFLLNEGRKAIKAYKEATRFEEEGSLRAWKGIVEASSILPSSSDSSSVVSVVAEAFQNVLSSLSHHHAKWYSLLESFWSFLERARAPEDLVREARRAAVVKTDLEGDLRLRALKGYCDYCEGAGLEVGLEVLGEVYDRTENGPPGSASEYHRRYLRGLRPGDRAKRVAETLVRDFEEDQFTTEILAASLSAGPPPSNPIDLVSEGRYPAMPVSRGLRKLLLKLAHRRPWLDESWLNVAWLALQERSYTSTSPGTPNFLARVLRRRVQAMCAKADPEKVSSLHWMALSQILAERDPEKALKCIDKSISTPSSASSCFSPSSPLVPALQRVHRGMLLCTTGRWEGAVALLQGSCTAAGTPFGLLAKRCLAKALMALGRWEEASGVLAGVASSHHRSLSDLGWCLHKLGGREEEACELLERAARGGQSSSKDRYRLGKAYWRRGGRFREDRSLSYTSFLKAASGAELGAGAPPNDVSELEEVRSKAFRRLGDFYGAVAKDKARALRCYRRALSVSPKRVGAGRQACLLMHEGGQTLEAIELCNQALDDSKYDEEVMRWALKPLALALVETRQYQQALPVFQKAIRAAKQDPFFGEDAKQQCWEGLALCYQETKRYQSAIKAYEHVLESVNPKSAFSMIQLGKIYSEFLLDHQVSLRMFRGAEDLLSQDSLGETVPPVSSGACKSLLNQSRKHTRIGARGSAGKLVGEALHLLESTRGGQHLKAAASSTYWKLVGDLNIERVKLSRNQSKSGLAKRARRAYAKVLHSTPFSSKCWHDLALSFYLAGEEGGCADKARANALRGLSVNSKDAALWAAMGLVAEGSEPKLKEYCFARSLQLDPSNADTWVGLASLYLSKGAADLAQQCLQTARIHRPNCPAAWECEGVLRCSMDGTFNASETFEYAQRLSNTPFANKCYALEALGKNGGKNLEKAKVAINFSREFGSEDSRSHLCSGLISEHFGCNEEASCSYRRALDLQSAESLESLEIKKNLARVLLKLGEAEEALGLYNALAADPKFTWDDSSRITYLQAKLETSGSSLSEGDLDFSALARVDGKSSGSLQQFRAKIQLRKVLETSGIEEGTRHAMQLTGQFVGDDEAKSLLAVDCWLMVLVWAVKAQSGVDAVLGHMRDSPLWYKMKDEAMRLLALAHRSLSHSKQAYRCLAKAVHNDPQDSASYSSLLHLSSPSSTVNAEQLESLLRLEDTALVFRFLHGLRARDSGSRDVLAKLVHKNPEARHLWKMIPSL</sequence>
<keyword evidence="1" id="KW-0677">Repeat</keyword>
<dbReference type="OrthoDB" id="553053at2759"/>
<dbReference type="GO" id="GO:0006401">
    <property type="term" value="P:RNA catabolic process"/>
    <property type="evidence" value="ECO:0007669"/>
    <property type="project" value="InterPro"/>
</dbReference>
<evidence type="ECO:0000256" key="2">
    <source>
        <dbReference type="ARBA" id="ARBA00022803"/>
    </source>
</evidence>
<dbReference type="Proteomes" id="UP000316726">
    <property type="component" value="Chromosome 5"/>
</dbReference>
<name>A0A5B8MMI5_9CHLO</name>
<gene>
    <name evidence="3" type="ORF">A3770_05p40090</name>
</gene>
<accession>A0A5B8MMI5</accession>